<organism evidence="3 4">
    <name type="scientific">Turnera subulata</name>
    <dbReference type="NCBI Taxonomy" id="218843"/>
    <lineage>
        <taxon>Eukaryota</taxon>
        <taxon>Viridiplantae</taxon>
        <taxon>Streptophyta</taxon>
        <taxon>Embryophyta</taxon>
        <taxon>Tracheophyta</taxon>
        <taxon>Spermatophyta</taxon>
        <taxon>Magnoliopsida</taxon>
        <taxon>eudicotyledons</taxon>
        <taxon>Gunneridae</taxon>
        <taxon>Pentapetalae</taxon>
        <taxon>rosids</taxon>
        <taxon>fabids</taxon>
        <taxon>Malpighiales</taxon>
        <taxon>Passifloraceae</taxon>
        <taxon>Turnera</taxon>
    </lineage>
</organism>
<evidence type="ECO:0000256" key="2">
    <source>
        <dbReference type="PROSITE-ProRule" id="PRU00708"/>
    </source>
</evidence>
<dbReference type="Gene3D" id="1.25.40.10">
    <property type="entry name" value="Tetratricopeptide repeat domain"/>
    <property type="match status" value="6"/>
</dbReference>
<evidence type="ECO:0008006" key="5">
    <source>
        <dbReference type="Google" id="ProtNLM"/>
    </source>
</evidence>
<sequence>MIISLLGQGLLHPQRLTMVFLNSIAYTKLVQFSAKTRSLIHGKLAHSHMIRTSFKPCLFLLNNLLNMYCKCTDLVTARHLFDRLPERTMISYNLLISGYSEMGFHEKAMGLFRMARKDRLKLDKFSYAGAVGVCARTGDFELGRVIHGMAIVSGMSWNVFLTNVFIDMYCKCGRVDQARLVFERSPELDTVSWNSLIGGYVRVGAYEEMLELLAKMHRCGLSLTTYTLGSVLKGCCAWVDSLLDCGKMLHGYTVKNGWDLDVVVATSVLDMYAKAGFLDDARRLFRMVPDQNVVMYNAMIDGCVQTEDISTECANEAFGLFSQMQRQGLEPSDFTFSSIIKICSNVEAFEYGKQVHAQICKRDFQADEFIGSALVELYSSMGSVDDGLKCFHSTSKIDIVLWTAMIAGHAHNGQFEKAMALFYELLASGRKPDEFIISTILGCCADLAAEQSGVQVHGYAIKSGIWNFTIVQTSLVCLYAKAGNLDSAKMIFEETQVPDVASWSVMICSNAQHGRVRDALDLLELMKGHEITPNHITFIGALTACSHGGLVEEGLEHFERMKKDYGITPNVKHYACVVDLLSRAGRLTDAEDFILNSCFKSNPVMWRSLLSACRVHGDTAIAKRVAERVIELEPEAASSYILLRNICNVTGTGHPATKIRELMEVRGVKKEPGLSWI</sequence>
<dbReference type="GO" id="GO:0003723">
    <property type="term" value="F:RNA binding"/>
    <property type="evidence" value="ECO:0007669"/>
    <property type="project" value="InterPro"/>
</dbReference>
<dbReference type="InterPro" id="IPR046848">
    <property type="entry name" value="E_motif"/>
</dbReference>
<dbReference type="PROSITE" id="PS51375">
    <property type="entry name" value="PPR"/>
    <property type="match status" value="5"/>
</dbReference>
<dbReference type="InterPro" id="IPR011990">
    <property type="entry name" value="TPR-like_helical_dom_sf"/>
</dbReference>
<dbReference type="Pfam" id="PF20431">
    <property type="entry name" value="E_motif"/>
    <property type="match status" value="1"/>
</dbReference>
<feature type="repeat" description="PPR" evidence="2">
    <location>
        <begin position="499"/>
        <end position="533"/>
    </location>
</feature>
<reference evidence="3" key="1">
    <citation type="submission" date="2022-02" db="EMBL/GenBank/DDBJ databases">
        <authorList>
            <person name="Henning P.M."/>
            <person name="McCubbin A.G."/>
            <person name="Shore J.S."/>
        </authorList>
    </citation>
    <scope>NUCLEOTIDE SEQUENCE</scope>
    <source>
        <strain evidence="3">F60SS</strain>
        <tissue evidence="3">Leaves</tissue>
    </source>
</reference>
<feature type="repeat" description="PPR" evidence="2">
    <location>
        <begin position="292"/>
        <end position="331"/>
    </location>
</feature>
<evidence type="ECO:0000313" key="3">
    <source>
        <dbReference type="EMBL" id="KAJ4832000.1"/>
    </source>
</evidence>
<dbReference type="AlphaFoldDB" id="A0A9Q0FID0"/>
<keyword evidence="1" id="KW-0677">Repeat</keyword>
<dbReference type="Pfam" id="PF13041">
    <property type="entry name" value="PPR_2"/>
    <property type="match status" value="4"/>
</dbReference>
<dbReference type="GO" id="GO:0009451">
    <property type="term" value="P:RNA modification"/>
    <property type="evidence" value="ECO:0007669"/>
    <property type="project" value="InterPro"/>
</dbReference>
<name>A0A9Q0FID0_9ROSI</name>
<dbReference type="EMBL" id="JAKUCV010005231">
    <property type="protein sequence ID" value="KAJ4832000.1"/>
    <property type="molecule type" value="Genomic_DNA"/>
</dbReference>
<reference evidence="3" key="2">
    <citation type="journal article" date="2023" name="Plants (Basel)">
        <title>Annotation of the Turnera subulata (Passifloraceae) Draft Genome Reveals the S-Locus Evolved after the Divergence of Turneroideae from Passifloroideae in a Stepwise Manner.</title>
        <authorList>
            <person name="Henning P.M."/>
            <person name="Roalson E.H."/>
            <person name="Mir W."/>
            <person name="McCubbin A.G."/>
            <person name="Shore J.S."/>
        </authorList>
    </citation>
    <scope>NUCLEOTIDE SEQUENCE</scope>
    <source>
        <strain evidence="3">F60SS</strain>
    </source>
</reference>
<evidence type="ECO:0000256" key="1">
    <source>
        <dbReference type="ARBA" id="ARBA00022737"/>
    </source>
</evidence>
<dbReference type="FunFam" id="1.25.40.10:FF:001495">
    <property type="entry name" value="Pentatricopeptide repeat-containing protein At3g13880"/>
    <property type="match status" value="1"/>
</dbReference>
<feature type="repeat" description="PPR" evidence="2">
    <location>
        <begin position="189"/>
        <end position="223"/>
    </location>
</feature>
<dbReference type="FunFam" id="1.25.40.10:FF:000776">
    <property type="entry name" value="Pentatricopeptide repeat-containing protein At3g13880"/>
    <property type="match status" value="1"/>
</dbReference>
<dbReference type="InterPro" id="IPR002885">
    <property type="entry name" value="PPR_rpt"/>
</dbReference>
<dbReference type="InterPro" id="IPR046960">
    <property type="entry name" value="PPR_At4g14850-like_plant"/>
</dbReference>
<dbReference type="Pfam" id="PF01535">
    <property type="entry name" value="PPR"/>
    <property type="match status" value="5"/>
</dbReference>
<dbReference type="FunFam" id="1.25.40.10:FF:000227">
    <property type="entry name" value="Pentatricopeptide repeat-containing protein At3g13880"/>
    <property type="match status" value="1"/>
</dbReference>
<accession>A0A9Q0FID0</accession>
<dbReference type="PANTHER" id="PTHR47926">
    <property type="entry name" value="PENTATRICOPEPTIDE REPEAT-CONTAINING PROTEIN"/>
    <property type="match status" value="1"/>
</dbReference>
<dbReference type="PANTHER" id="PTHR47926:SF381">
    <property type="entry name" value="DYW DOMAIN-CONTAINING PROTEIN"/>
    <property type="match status" value="1"/>
</dbReference>
<feature type="repeat" description="PPR" evidence="2">
    <location>
        <begin position="88"/>
        <end position="122"/>
    </location>
</feature>
<dbReference type="Proteomes" id="UP001141552">
    <property type="component" value="Unassembled WGS sequence"/>
</dbReference>
<gene>
    <name evidence="3" type="ORF">Tsubulata_023273</name>
</gene>
<comment type="caution">
    <text evidence="3">The sequence shown here is derived from an EMBL/GenBank/DDBJ whole genome shotgun (WGS) entry which is preliminary data.</text>
</comment>
<proteinExistence type="predicted"/>
<dbReference type="NCBIfam" id="TIGR00756">
    <property type="entry name" value="PPR"/>
    <property type="match status" value="5"/>
</dbReference>
<dbReference type="SUPFAM" id="SSF48452">
    <property type="entry name" value="TPR-like"/>
    <property type="match status" value="1"/>
</dbReference>
<protein>
    <recommendedName>
        <fullName evidence="5">Pentacotripeptide-repeat region of PRORP domain-containing protein</fullName>
    </recommendedName>
</protein>
<keyword evidence="4" id="KW-1185">Reference proteome</keyword>
<dbReference type="OrthoDB" id="1860728at2759"/>
<evidence type="ECO:0000313" key="4">
    <source>
        <dbReference type="Proteomes" id="UP001141552"/>
    </source>
</evidence>
<feature type="repeat" description="PPR" evidence="2">
    <location>
        <begin position="398"/>
        <end position="432"/>
    </location>
</feature>